<dbReference type="InterPro" id="IPR014284">
    <property type="entry name" value="RNA_pol_sigma-70_dom"/>
</dbReference>
<dbReference type="InterPro" id="IPR013325">
    <property type="entry name" value="RNA_pol_sigma_r2"/>
</dbReference>
<feature type="domain" description="RNA polymerase sigma factor 70 region 4 type 2" evidence="6">
    <location>
        <begin position="105"/>
        <end position="149"/>
    </location>
</feature>
<dbReference type="PANTHER" id="PTHR43133:SF60">
    <property type="entry name" value="RNA POLYMERASE SIGMA FACTOR SIGV"/>
    <property type="match status" value="1"/>
</dbReference>
<evidence type="ECO:0000256" key="3">
    <source>
        <dbReference type="ARBA" id="ARBA00023082"/>
    </source>
</evidence>
<keyword evidence="8" id="KW-1185">Reference proteome</keyword>
<keyword evidence="2" id="KW-0805">Transcription regulation</keyword>
<dbReference type="Gene3D" id="1.10.10.10">
    <property type="entry name" value="Winged helix-like DNA-binding domain superfamily/Winged helix DNA-binding domain"/>
    <property type="match status" value="1"/>
</dbReference>
<dbReference type="InterPro" id="IPR036388">
    <property type="entry name" value="WH-like_DNA-bd_sf"/>
</dbReference>
<evidence type="ECO:0000313" key="8">
    <source>
        <dbReference type="Proteomes" id="UP000050668"/>
    </source>
</evidence>
<dbReference type="SUPFAM" id="SSF88659">
    <property type="entry name" value="Sigma3 and sigma4 domains of RNA polymerase sigma factors"/>
    <property type="match status" value="1"/>
</dbReference>
<evidence type="ECO:0000256" key="1">
    <source>
        <dbReference type="ARBA" id="ARBA00010641"/>
    </source>
</evidence>
<evidence type="ECO:0000313" key="7">
    <source>
        <dbReference type="EMBL" id="KOS68902.1"/>
    </source>
</evidence>
<dbReference type="PANTHER" id="PTHR43133">
    <property type="entry name" value="RNA POLYMERASE ECF-TYPE SIGMA FACTO"/>
    <property type="match status" value="1"/>
</dbReference>
<protein>
    <submittedName>
        <fullName evidence="7">RNA polymerase factor sigma C</fullName>
    </submittedName>
</protein>
<dbReference type="InterPro" id="IPR039425">
    <property type="entry name" value="RNA_pol_sigma-70-like"/>
</dbReference>
<evidence type="ECO:0000256" key="2">
    <source>
        <dbReference type="ARBA" id="ARBA00023015"/>
    </source>
</evidence>
<dbReference type="EMBL" id="LGRV01000003">
    <property type="protein sequence ID" value="KOS68902.1"/>
    <property type="molecule type" value="Genomic_DNA"/>
</dbReference>
<dbReference type="InterPro" id="IPR007627">
    <property type="entry name" value="RNA_pol_sigma70_r2"/>
</dbReference>
<accession>A0ABR5K1V0</accession>
<keyword evidence="4" id="KW-0804">Transcription</keyword>
<organism evidence="7 8">
    <name type="scientific">Lysinibacillus contaminans</name>
    <dbReference type="NCBI Taxonomy" id="1293441"/>
    <lineage>
        <taxon>Bacteria</taxon>
        <taxon>Bacillati</taxon>
        <taxon>Bacillota</taxon>
        <taxon>Bacilli</taxon>
        <taxon>Bacillales</taxon>
        <taxon>Bacillaceae</taxon>
        <taxon>Lysinibacillus</taxon>
    </lineage>
</organism>
<keyword evidence="3" id="KW-0731">Sigma factor</keyword>
<evidence type="ECO:0000259" key="5">
    <source>
        <dbReference type="Pfam" id="PF04542"/>
    </source>
</evidence>
<comment type="similarity">
    <text evidence="1">Belongs to the sigma-70 factor family. ECF subfamily.</text>
</comment>
<dbReference type="Gene3D" id="1.10.1740.10">
    <property type="match status" value="1"/>
</dbReference>
<dbReference type="SUPFAM" id="SSF88946">
    <property type="entry name" value="Sigma2 domain of RNA polymerase sigma factors"/>
    <property type="match status" value="1"/>
</dbReference>
<dbReference type="InterPro" id="IPR013324">
    <property type="entry name" value="RNA_pol_sigma_r3/r4-like"/>
</dbReference>
<name>A0ABR5K1V0_9BACI</name>
<evidence type="ECO:0000256" key="4">
    <source>
        <dbReference type="ARBA" id="ARBA00023163"/>
    </source>
</evidence>
<gene>
    <name evidence="7" type="ORF">AEA09_10340</name>
</gene>
<dbReference type="Proteomes" id="UP000050668">
    <property type="component" value="Unassembled WGS sequence"/>
</dbReference>
<dbReference type="CDD" id="cd06171">
    <property type="entry name" value="Sigma70_r4"/>
    <property type="match status" value="1"/>
</dbReference>
<proteinExistence type="inferred from homology"/>
<comment type="caution">
    <text evidence="7">The sequence shown here is derived from an EMBL/GenBank/DDBJ whole genome shotgun (WGS) entry which is preliminary data.</text>
</comment>
<evidence type="ECO:0000259" key="6">
    <source>
        <dbReference type="Pfam" id="PF08281"/>
    </source>
</evidence>
<dbReference type="NCBIfam" id="TIGR02937">
    <property type="entry name" value="sigma70-ECF"/>
    <property type="match status" value="1"/>
</dbReference>
<dbReference type="Pfam" id="PF08281">
    <property type="entry name" value="Sigma70_r4_2"/>
    <property type="match status" value="1"/>
</dbReference>
<dbReference type="RefSeq" id="WP_053583753.1">
    <property type="nucleotide sequence ID" value="NZ_LGRV01000003.1"/>
</dbReference>
<sequence>MRLLIEEYGEYLFHMSYLYVKDKQLAEEITQDVFFTYATSVDVFRGEAALKTYLTRILINRCHDELRKMKRKNVLHFLTPFWTNEKSAEQEVMKQQQFQTLKHEVMGLPIHYREVIILFYYEEFEAWEIADLLDVSQNTVRTRLRRGRDLLKSKLSSQSEVFIHE</sequence>
<dbReference type="InterPro" id="IPR013249">
    <property type="entry name" value="RNA_pol_sigma70_r4_t2"/>
</dbReference>
<reference evidence="8" key="1">
    <citation type="submission" date="2015-07" db="EMBL/GenBank/DDBJ databases">
        <title>Fjat-14205 dsm 2895.</title>
        <authorList>
            <person name="Liu B."/>
            <person name="Wang J."/>
            <person name="Zhu Y."/>
            <person name="Liu G."/>
            <person name="Chen Q."/>
            <person name="Chen Z."/>
            <person name="Lan J."/>
            <person name="Che J."/>
            <person name="Ge C."/>
            <person name="Shi H."/>
            <person name="Pan Z."/>
            <person name="Liu X."/>
        </authorList>
    </citation>
    <scope>NUCLEOTIDE SEQUENCE [LARGE SCALE GENOMIC DNA]</scope>
    <source>
        <strain evidence="8">DSM 25560</strain>
    </source>
</reference>
<dbReference type="Pfam" id="PF04542">
    <property type="entry name" value="Sigma70_r2"/>
    <property type="match status" value="1"/>
</dbReference>
<feature type="domain" description="RNA polymerase sigma-70 region 2" evidence="5">
    <location>
        <begin position="4"/>
        <end position="71"/>
    </location>
</feature>